<dbReference type="OrthoDB" id="9807069at2"/>
<dbReference type="Gene3D" id="1.10.10.10">
    <property type="entry name" value="Winged helix-like DNA-binding domain superfamily/Winged helix DNA-binding domain"/>
    <property type="match status" value="1"/>
</dbReference>
<evidence type="ECO:0000313" key="5">
    <source>
        <dbReference type="EMBL" id="QET06255.1"/>
    </source>
</evidence>
<dbReference type="SUPFAM" id="SSF46785">
    <property type="entry name" value="Winged helix' DNA-binding domain"/>
    <property type="match status" value="1"/>
</dbReference>
<dbReference type="AlphaFoldDB" id="A0A5P2HG93"/>
<dbReference type="PROSITE" id="PS51118">
    <property type="entry name" value="HTH_HXLR"/>
    <property type="match status" value="1"/>
</dbReference>
<dbReference type="PANTHER" id="PTHR33204:SF18">
    <property type="entry name" value="TRANSCRIPTIONAL REGULATORY PROTEIN"/>
    <property type="match status" value="1"/>
</dbReference>
<organism evidence="5 6">
    <name type="scientific">Cupriavidus pauculus</name>
    <dbReference type="NCBI Taxonomy" id="82633"/>
    <lineage>
        <taxon>Bacteria</taxon>
        <taxon>Pseudomonadati</taxon>
        <taxon>Pseudomonadota</taxon>
        <taxon>Betaproteobacteria</taxon>
        <taxon>Burkholderiales</taxon>
        <taxon>Burkholderiaceae</taxon>
        <taxon>Cupriavidus</taxon>
    </lineage>
</organism>
<proteinExistence type="predicted"/>
<dbReference type="InterPro" id="IPR036390">
    <property type="entry name" value="WH_DNA-bd_sf"/>
</dbReference>
<keyword evidence="1" id="KW-0805">Transcription regulation</keyword>
<evidence type="ECO:0000259" key="4">
    <source>
        <dbReference type="PROSITE" id="PS51118"/>
    </source>
</evidence>
<name>A0A5P2HG93_9BURK</name>
<evidence type="ECO:0000256" key="1">
    <source>
        <dbReference type="ARBA" id="ARBA00023015"/>
    </source>
</evidence>
<dbReference type="EMBL" id="CP044067">
    <property type="protein sequence ID" value="QET06255.1"/>
    <property type="molecule type" value="Genomic_DNA"/>
</dbReference>
<accession>A0A5P2HG93</accession>
<evidence type="ECO:0000256" key="2">
    <source>
        <dbReference type="ARBA" id="ARBA00023125"/>
    </source>
</evidence>
<dbReference type="InterPro" id="IPR002577">
    <property type="entry name" value="HTH_HxlR"/>
</dbReference>
<dbReference type="GO" id="GO:0003677">
    <property type="term" value="F:DNA binding"/>
    <property type="evidence" value="ECO:0007669"/>
    <property type="project" value="UniProtKB-KW"/>
</dbReference>
<feature type="domain" description="HTH hxlR-type" evidence="4">
    <location>
        <begin position="39"/>
        <end position="138"/>
    </location>
</feature>
<keyword evidence="2" id="KW-0238">DNA-binding</keyword>
<dbReference type="PANTHER" id="PTHR33204">
    <property type="entry name" value="TRANSCRIPTIONAL REGULATOR, MARR FAMILY"/>
    <property type="match status" value="1"/>
</dbReference>
<sequence>MKSACYCGSIMSSATPSTPSSLPTSSPAPLPPPIDLSQCSIAAALSLVGEKWTILILRDVFSGVRRFDDFLARLQCSPAVLSARLKSLTEAGLLRKVSYKEPGERERFGYHPTRSAVELLPVLVGLMQWGDAHLTSCGQGPAEVRARSSGLKVRVALLDEHGEPVAPNDMVLQATEPPTAS</sequence>
<dbReference type="Pfam" id="PF01638">
    <property type="entry name" value="HxlR"/>
    <property type="match status" value="1"/>
</dbReference>
<gene>
    <name evidence="5" type="ORF">FOB72_30570</name>
</gene>
<keyword evidence="3" id="KW-0804">Transcription</keyword>
<reference evidence="5 6" key="1">
    <citation type="submission" date="2019-09" db="EMBL/GenBank/DDBJ databases">
        <title>FDA dAtabase for Regulatory Grade micrObial Sequences (FDA-ARGOS): Supporting development and validation of Infectious Disease Dx tests.</title>
        <authorList>
            <person name="Sciortino C."/>
            <person name="Tallon L."/>
            <person name="Sadzewicz L."/>
            <person name="Vavikolanu K."/>
            <person name="Mehta A."/>
            <person name="Aluvathingal J."/>
            <person name="Nadendla S."/>
            <person name="Nandy P."/>
            <person name="Geyer C."/>
            <person name="Yan Y."/>
            <person name="Sichtig H."/>
        </authorList>
    </citation>
    <scope>NUCLEOTIDE SEQUENCE [LARGE SCALE GENOMIC DNA]</scope>
    <source>
        <strain evidence="5 6">FDAARGOS_664</strain>
    </source>
</reference>
<dbReference type="Proteomes" id="UP000322822">
    <property type="component" value="Chromosome 2"/>
</dbReference>
<protein>
    <submittedName>
        <fullName evidence="5">Helix-turn-helix transcriptional regulator</fullName>
    </submittedName>
</protein>
<evidence type="ECO:0000313" key="6">
    <source>
        <dbReference type="Proteomes" id="UP000322822"/>
    </source>
</evidence>
<dbReference type="InterPro" id="IPR036388">
    <property type="entry name" value="WH-like_DNA-bd_sf"/>
</dbReference>
<evidence type="ECO:0000256" key="3">
    <source>
        <dbReference type="ARBA" id="ARBA00023163"/>
    </source>
</evidence>